<accession>A0ABQ1EEP6</accession>
<dbReference type="EMBL" id="BMBA01000004">
    <property type="protein sequence ID" value="GFZ33289.1"/>
    <property type="molecule type" value="Genomic_DNA"/>
</dbReference>
<keyword evidence="2" id="KW-0288">FMN</keyword>
<dbReference type="PANTHER" id="PTHR43278">
    <property type="entry name" value="NAD(P)H-DEPENDENT FMN-CONTAINING OXIDOREDUCTASE YWQN-RELATED"/>
    <property type="match status" value="1"/>
</dbReference>
<evidence type="ECO:0000313" key="5">
    <source>
        <dbReference type="Proteomes" id="UP000663802"/>
    </source>
</evidence>
<name>A0ABQ1EEP6_9CLOT</name>
<feature type="domain" description="NADPH-dependent FMN reductase-like" evidence="3">
    <location>
        <begin position="3"/>
        <end position="148"/>
    </location>
</feature>
<dbReference type="InterPro" id="IPR051796">
    <property type="entry name" value="ISF_SsuE-like"/>
</dbReference>
<protein>
    <recommendedName>
        <fullName evidence="3">NADPH-dependent FMN reductase-like domain-containing protein</fullName>
    </recommendedName>
</protein>
<dbReference type="Proteomes" id="UP000663802">
    <property type="component" value="Unassembled WGS sequence"/>
</dbReference>
<sequence length="256" mass="29791">MKKVTAFIGSQQKKATYRAVQEFERNLKSYEEIDFEYIFFKDYKLEYCKGCKLCFEKGEENCPLKDDRNLLLNKIYESDGVIFATPNYAFQMAAIMKNFFDRTAFLLHRPRFFGKTYTVIVTEGIFGGASIMKYLNSLGKNLGFRVTKGCCVKTLEPTTELQQQKITQEVKKASSRFYKELTSSTTPTPSLFGLMSFRMARTSIKELLDDSNMDYCYFKESGWFESDYYYNISLGFVKKLAGGFFDFLANQMIKHR</sequence>
<evidence type="ECO:0000256" key="2">
    <source>
        <dbReference type="ARBA" id="ARBA00022643"/>
    </source>
</evidence>
<dbReference type="PANTHER" id="PTHR43278:SF2">
    <property type="entry name" value="IRON-SULFUR FLAVOPROTEIN"/>
    <property type="match status" value="1"/>
</dbReference>
<evidence type="ECO:0000259" key="3">
    <source>
        <dbReference type="Pfam" id="PF03358"/>
    </source>
</evidence>
<reference evidence="4 5" key="1">
    <citation type="journal article" date="2021" name="Int. J. Syst. Evol. Microbiol.">
        <title>Clostridium zeae sp. nov., isolated from corn silage.</title>
        <authorList>
            <person name="Kobayashi H."/>
            <person name="Tanizawa Y."/>
            <person name="Yagura M."/>
            <person name="Sakamoto M."/>
            <person name="Ohkuma M."/>
            <person name="Tohno M."/>
        </authorList>
    </citation>
    <scope>NUCLEOTIDE SEQUENCE [LARGE SCALE GENOMIC DNA]</scope>
    <source>
        <strain evidence="4 5">CSC2</strain>
    </source>
</reference>
<dbReference type="InterPro" id="IPR005025">
    <property type="entry name" value="FMN_Rdtase-like_dom"/>
</dbReference>
<organism evidence="4 5">
    <name type="scientific">Clostridium zeae</name>
    <dbReference type="NCBI Taxonomy" id="2759022"/>
    <lineage>
        <taxon>Bacteria</taxon>
        <taxon>Bacillati</taxon>
        <taxon>Bacillota</taxon>
        <taxon>Clostridia</taxon>
        <taxon>Eubacteriales</taxon>
        <taxon>Clostridiaceae</taxon>
        <taxon>Clostridium</taxon>
    </lineage>
</organism>
<dbReference type="RefSeq" id="WP_206871518.1">
    <property type="nucleotide sequence ID" value="NZ_BMBA01000004.1"/>
</dbReference>
<dbReference type="Gene3D" id="3.40.50.360">
    <property type="match status" value="1"/>
</dbReference>
<dbReference type="SUPFAM" id="SSF52218">
    <property type="entry name" value="Flavoproteins"/>
    <property type="match status" value="1"/>
</dbReference>
<gene>
    <name evidence="4" type="ORF">CSC2_38150</name>
</gene>
<evidence type="ECO:0000256" key="1">
    <source>
        <dbReference type="ARBA" id="ARBA00022630"/>
    </source>
</evidence>
<evidence type="ECO:0000313" key="4">
    <source>
        <dbReference type="EMBL" id="GFZ33289.1"/>
    </source>
</evidence>
<keyword evidence="5" id="KW-1185">Reference proteome</keyword>
<dbReference type="InterPro" id="IPR029039">
    <property type="entry name" value="Flavoprotein-like_sf"/>
</dbReference>
<comment type="caution">
    <text evidence="4">The sequence shown here is derived from an EMBL/GenBank/DDBJ whole genome shotgun (WGS) entry which is preliminary data.</text>
</comment>
<keyword evidence="1" id="KW-0285">Flavoprotein</keyword>
<dbReference type="Pfam" id="PF03358">
    <property type="entry name" value="FMN_red"/>
    <property type="match status" value="1"/>
</dbReference>
<proteinExistence type="predicted"/>